<dbReference type="Proteomes" id="UP000188268">
    <property type="component" value="Unassembled WGS sequence"/>
</dbReference>
<evidence type="ECO:0000256" key="1">
    <source>
        <dbReference type="SAM" id="Phobius"/>
    </source>
</evidence>
<dbReference type="AlphaFoldDB" id="A0A1R3JUY5"/>
<comment type="caution">
    <text evidence="2">The sequence shown here is derived from an EMBL/GenBank/DDBJ whole genome shotgun (WGS) entry which is preliminary data.</text>
</comment>
<organism evidence="2 3">
    <name type="scientific">Corchorus capsularis</name>
    <name type="common">Jute</name>
    <dbReference type="NCBI Taxonomy" id="210143"/>
    <lineage>
        <taxon>Eukaryota</taxon>
        <taxon>Viridiplantae</taxon>
        <taxon>Streptophyta</taxon>
        <taxon>Embryophyta</taxon>
        <taxon>Tracheophyta</taxon>
        <taxon>Spermatophyta</taxon>
        <taxon>Magnoliopsida</taxon>
        <taxon>eudicotyledons</taxon>
        <taxon>Gunneridae</taxon>
        <taxon>Pentapetalae</taxon>
        <taxon>rosids</taxon>
        <taxon>malvids</taxon>
        <taxon>Malvales</taxon>
        <taxon>Malvaceae</taxon>
        <taxon>Grewioideae</taxon>
        <taxon>Apeibeae</taxon>
        <taxon>Corchorus</taxon>
    </lineage>
</organism>
<name>A0A1R3JUY5_COCAP</name>
<proteinExistence type="predicted"/>
<reference evidence="2 3" key="1">
    <citation type="submission" date="2013-09" db="EMBL/GenBank/DDBJ databases">
        <title>Corchorus capsularis genome sequencing.</title>
        <authorList>
            <person name="Alam M."/>
            <person name="Haque M.S."/>
            <person name="Islam M.S."/>
            <person name="Emdad E.M."/>
            <person name="Islam M.M."/>
            <person name="Ahmed B."/>
            <person name="Halim A."/>
            <person name="Hossen Q.M.M."/>
            <person name="Hossain M.Z."/>
            <person name="Ahmed R."/>
            <person name="Khan M.M."/>
            <person name="Islam R."/>
            <person name="Rashid M.M."/>
            <person name="Khan S.A."/>
            <person name="Rahman M.S."/>
            <person name="Alam M."/>
        </authorList>
    </citation>
    <scope>NUCLEOTIDE SEQUENCE [LARGE SCALE GENOMIC DNA]</scope>
    <source>
        <strain evidence="3">cv. CVL-1</strain>
        <tissue evidence="2">Whole seedling</tissue>
    </source>
</reference>
<accession>A0A1R3JUY5</accession>
<gene>
    <name evidence="2" type="ORF">CCACVL1_04107</name>
</gene>
<keyword evidence="1" id="KW-1133">Transmembrane helix</keyword>
<sequence>MGVKPPKKRSWTSDIIQSAKEFCGFGETRIKEVANKNEKSGVALCIVMAMYFTGVADLICFSTWLAVSCAFFINCR</sequence>
<dbReference type="Gramene" id="OMO98693">
    <property type="protein sequence ID" value="OMO98693"/>
    <property type="gene ID" value="CCACVL1_04107"/>
</dbReference>
<keyword evidence="1" id="KW-0812">Transmembrane</keyword>
<dbReference type="EMBL" id="AWWV01007036">
    <property type="protein sequence ID" value="OMO98693.1"/>
    <property type="molecule type" value="Genomic_DNA"/>
</dbReference>
<evidence type="ECO:0000313" key="2">
    <source>
        <dbReference type="EMBL" id="OMO98693.1"/>
    </source>
</evidence>
<keyword evidence="1" id="KW-0472">Membrane</keyword>
<protein>
    <submittedName>
        <fullName evidence="2">Uncharacterized protein</fullName>
    </submittedName>
</protein>
<evidence type="ECO:0000313" key="3">
    <source>
        <dbReference type="Proteomes" id="UP000188268"/>
    </source>
</evidence>
<keyword evidence="3" id="KW-1185">Reference proteome</keyword>
<feature type="transmembrane region" description="Helical" evidence="1">
    <location>
        <begin position="41"/>
        <end position="73"/>
    </location>
</feature>